<reference evidence="3 4" key="1">
    <citation type="submission" date="2018-02" db="EMBL/GenBank/DDBJ databases">
        <title>Insights into the biology of acidophilic members of the Acidiferrobacteraceae family derived from comparative genomic analyses.</title>
        <authorList>
            <person name="Issotta F."/>
            <person name="Thyssen C."/>
            <person name="Mena C."/>
            <person name="Moya A."/>
            <person name="Bellenberg S."/>
            <person name="Sproer C."/>
            <person name="Covarrubias P.C."/>
            <person name="Sand W."/>
            <person name="Quatrini R."/>
            <person name="Vera M."/>
        </authorList>
    </citation>
    <scope>NUCLEOTIDE SEQUENCE [LARGE SCALE GENOMIC DNA]</scope>
    <source>
        <strain evidence="4">m-1</strain>
    </source>
</reference>
<protein>
    <submittedName>
        <fullName evidence="3">Heterodisulfide reductase subunit B</fullName>
    </submittedName>
</protein>
<accession>A0A1C2G0K5</accession>
<name>A0A1C2G0K5_9GAMM</name>
<dbReference type="PANTHER" id="PTHR42947">
    <property type="entry name" value="COB--COM HETERODISULFIDE REDUCTASE SUBUNIT B 1"/>
    <property type="match status" value="1"/>
</dbReference>
<evidence type="ECO:0000313" key="4">
    <source>
        <dbReference type="Proteomes" id="UP000253250"/>
    </source>
</evidence>
<dbReference type="PANTHER" id="PTHR42947:SF1">
    <property type="entry name" value="COB--COM HETERODISULFIDE REDUCTASE SUBUNIT B 1"/>
    <property type="match status" value="1"/>
</dbReference>
<dbReference type="AlphaFoldDB" id="A0A1C2G0K5"/>
<evidence type="ECO:0000256" key="1">
    <source>
        <dbReference type="ARBA" id="ARBA00023002"/>
    </source>
</evidence>
<comment type="caution">
    <text evidence="3">The sequence shown here is derived from an EMBL/GenBank/DDBJ whole genome shotgun (WGS) entry which is preliminary data.</text>
</comment>
<gene>
    <name evidence="3" type="ORF">C4900_03620</name>
</gene>
<keyword evidence="1" id="KW-0560">Oxidoreductase</keyword>
<evidence type="ECO:0000313" key="3">
    <source>
        <dbReference type="EMBL" id="RCN58859.1"/>
    </source>
</evidence>
<organism evidence="3 4">
    <name type="scientific">Acidiferrobacter thiooxydans</name>
    <dbReference type="NCBI Taxonomy" id="163359"/>
    <lineage>
        <taxon>Bacteria</taxon>
        <taxon>Pseudomonadati</taxon>
        <taxon>Pseudomonadota</taxon>
        <taxon>Gammaproteobacteria</taxon>
        <taxon>Acidiferrobacterales</taxon>
        <taxon>Acidiferrobacteraceae</taxon>
        <taxon>Acidiferrobacter</taxon>
    </lineage>
</organism>
<dbReference type="RefSeq" id="WP_065970971.1">
    <property type="nucleotide sequence ID" value="NZ_CP080624.1"/>
</dbReference>
<feature type="compositionally biased region" description="Polar residues" evidence="2">
    <location>
        <begin position="1"/>
        <end position="12"/>
    </location>
</feature>
<dbReference type="EMBL" id="PSYR01000001">
    <property type="protein sequence ID" value="RCN58859.1"/>
    <property type="molecule type" value="Genomic_DNA"/>
</dbReference>
<keyword evidence="4" id="KW-1185">Reference proteome</keyword>
<sequence>MKPTEQSPGNHNASAAGAGAGTMKPGFHNTDGQGIAGHGSFFQQTNLSGADAAKATEWVRKQIDRRTLDLADRMDDIRDHMWELEKDGQIIVHRITDEHEPKMVKTLFGWDKKIPTKQLWHHKSCGQCGNIPGYPTSLLWFMNKFGFVPGKDYLDETDQTSCTAWNYHGSGIGNVESLAAVFLRNFHQAYVSGKQHGFELGHFFPLVHCGTSFGNYKEIRKYLIESSELREKVTKILGKLGRLVDGKLVIPEEIVHYSEWVHVMRNRIASELQTIDMSNIRVTMHVACHYYKMVHEDAVYDAETLNGNRTAIGTAIAEALGAQVIDYSTWYDCCGFGFRHIISEREFTRSFTMDRKIKVARQEANADVMIGNDTGCITTMDKNQWIGKAHGQNFQVPIMADVQLAALACGADPFKIVQLQWHASPCEELVEKMGIDWNKAKGDFEKYLKQVEQGNIEYLYNPELALGGKA</sequence>
<dbReference type="GO" id="GO:0016491">
    <property type="term" value="F:oxidoreductase activity"/>
    <property type="evidence" value="ECO:0007669"/>
    <property type="project" value="UniProtKB-KW"/>
</dbReference>
<dbReference type="OrthoDB" id="7799889at2"/>
<feature type="region of interest" description="Disordered" evidence="2">
    <location>
        <begin position="1"/>
        <end position="40"/>
    </location>
</feature>
<evidence type="ECO:0000256" key="2">
    <source>
        <dbReference type="SAM" id="MobiDB-lite"/>
    </source>
</evidence>
<dbReference type="Pfam" id="PF02754">
    <property type="entry name" value="CCG"/>
    <property type="match status" value="1"/>
</dbReference>
<dbReference type="InterPro" id="IPR004017">
    <property type="entry name" value="Cys_rich_dom"/>
</dbReference>
<dbReference type="InterPro" id="IPR051278">
    <property type="entry name" value="HdrB/HdrD_reductase"/>
</dbReference>
<dbReference type="Proteomes" id="UP000253250">
    <property type="component" value="Unassembled WGS sequence"/>
</dbReference>
<dbReference type="STRING" id="163359.A9R16_13440"/>
<proteinExistence type="predicted"/>